<dbReference type="InterPro" id="IPR013990">
    <property type="entry name" value="WHy-dom"/>
</dbReference>
<evidence type="ECO:0000259" key="2">
    <source>
        <dbReference type="SMART" id="SM00769"/>
    </source>
</evidence>
<dbReference type="PROSITE" id="PS51257">
    <property type="entry name" value="PROKAR_LIPOPROTEIN"/>
    <property type="match status" value="1"/>
</dbReference>
<sequence>MKYHFLFVILLSVLFGCSSLKKVVEPPKVKLQEIHITKLSALNADLEIILSVKNPNSINFDVKNLKYALDINDKTVTSGTMKEKVLVKGKETTMVSVPLRVLYKDIFSSVLMLLQKDGVPYLVKGSVEVGPFTIPFDDKGNLRSGDL</sequence>
<dbReference type="RefSeq" id="WP_323575793.1">
    <property type="nucleotide sequence ID" value="NZ_JAYGJQ010000001.1"/>
</dbReference>
<evidence type="ECO:0000313" key="4">
    <source>
        <dbReference type="Proteomes" id="UP001302274"/>
    </source>
</evidence>
<name>A0ABU5VSZ3_9BACT</name>
<dbReference type="Proteomes" id="UP001302274">
    <property type="component" value="Unassembled WGS sequence"/>
</dbReference>
<feature type="domain" description="Water stress and hypersensitive response" evidence="2">
    <location>
        <begin position="29"/>
        <end position="145"/>
    </location>
</feature>
<keyword evidence="4" id="KW-1185">Reference proteome</keyword>
<dbReference type="EMBL" id="JAYGJQ010000001">
    <property type="protein sequence ID" value="MEA9356116.1"/>
    <property type="molecule type" value="Genomic_DNA"/>
</dbReference>
<dbReference type="SUPFAM" id="SSF117070">
    <property type="entry name" value="LEA14-like"/>
    <property type="match status" value="1"/>
</dbReference>
<dbReference type="SMART" id="SM00769">
    <property type="entry name" value="WHy"/>
    <property type="match status" value="1"/>
</dbReference>
<dbReference type="InterPro" id="IPR045043">
    <property type="entry name" value="Lea14-like"/>
</dbReference>
<accession>A0ABU5VSZ3</accession>
<gene>
    <name evidence="3" type="ORF">SHI21_07885</name>
</gene>
<protein>
    <submittedName>
        <fullName evidence="3">LEA type 2 family protein</fullName>
    </submittedName>
</protein>
<evidence type="ECO:0000256" key="1">
    <source>
        <dbReference type="ARBA" id="ARBA00005960"/>
    </source>
</evidence>
<evidence type="ECO:0000313" key="3">
    <source>
        <dbReference type="EMBL" id="MEA9356116.1"/>
    </source>
</evidence>
<organism evidence="3 4">
    <name type="scientific">Bacteriovorax antarcticus</name>
    <dbReference type="NCBI Taxonomy" id="3088717"/>
    <lineage>
        <taxon>Bacteria</taxon>
        <taxon>Pseudomonadati</taxon>
        <taxon>Bdellovibrionota</taxon>
        <taxon>Bacteriovoracia</taxon>
        <taxon>Bacteriovoracales</taxon>
        <taxon>Bacteriovoracaceae</taxon>
        <taxon>Bacteriovorax</taxon>
    </lineage>
</organism>
<comment type="similarity">
    <text evidence="1">Belongs to the LEA type 2 family.</text>
</comment>
<comment type="caution">
    <text evidence="3">The sequence shown here is derived from an EMBL/GenBank/DDBJ whole genome shotgun (WGS) entry which is preliminary data.</text>
</comment>
<dbReference type="Pfam" id="PF03168">
    <property type="entry name" value="LEA_2"/>
    <property type="match status" value="1"/>
</dbReference>
<dbReference type="Gene3D" id="2.60.40.1820">
    <property type="match status" value="1"/>
</dbReference>
<dbReference type="PANTHER" id="PTHR31459">
    <property type="match status" value="1"/>
</dbReference>
<reference evidence="3 4" key="1">
    <citation type="submission" date="2023-11" db="EMBL/GenBank/DDBJ databases">
        <title>A Novel Polar Bacteriovorax (B. antarcticus) Isolated from the Biocrust in Antarctica.</title>
        <authorList>
            <person name="Mun W."/>
            <person name="Choi S.Y."/>
            <person name="Mitchell R.J."/>
        </authorList>
    </citation>
    <scope>NUCLEOTIDE SEQUENCE [LARGE SCALE GENOMIC DNA]</scope>
    <source>
        <strain evidence="3 4">PP10</strain>
    </source>
</reference>
<dbReference type="InterPro" id="IPR004864">
    <property type="entry name" value="LEA_2"/>
</dbReference>
<proteinExistence type="inferred from homology"/>
<dbReference type="PANTHER" id="PTHR31459:SF2">
    <property type="entry name" value="OS03G0843300 PROTEIN"/>
    <property type="match status" value="1"/>
</dbReference>